<dbReference type="InterPro" id="IPR005123">
    <property type="entry name" value="Oxoglu/Fe-dep_dioxygenase_dom"/>
</dbReference>
<evidence type="ECO:0000259" key="7">
    <source>
        <dbReference type="PROSITE" id="PS51471"/>
    </source>
</evidence>
<dbReference type="InterPro" id="IPR044862">
    <property type="entry name" value="Pro_4_hyd_alph_FE2OG_OXY"/>
</dbReference>
<dbReference type="SMART" id="SM00702">
    <property type="entry name" value="P4Hc"/>
    <property type="match status" value="1"/>
</dbReference>
<organism evidence="8 9">
    <name type="scientific">Bradyrhizobium canariense</name>
    <dbReference type="NCBI Taxonomy" id="255045"/>
    <lineage>
        <taxon>Bacteria</taxon>
        <taxon>Pseudomonadati</taxon>
        <taxon>Pseudomonadota</taxon>
        <taxon>Alphaproteobacteria</taxon>
        <taxon>Hyphomicrobiales</taxon>
        <taxon>Nitrobacteraceae</taxon>
        <taxon>Bradyrhizobium</taxon>
    </lineage>
</organism>
<keyword evidence="3" id="KW-0847">Vitamin C</keyword>
<evidence type="ECO:0000256" key="1">
    <source>
        <dbReference type="ARBA" id="ARBA00001961"/>
    </source>
</evidence>
<gene>
    <name evidence="8" type="ORF">SAMN05444158_0025</name>
</gene>
<dbReference type="SUPFAM" id="SSF52833">
    <property type="entry name" value="Thioredoxin-like"/>
    <property type="match status" value="1"/>
</dbReference>
<dbReference type="GO" id="GO:0005506">
    <property type="term" value="F:iron ion binding"/>
    <property type="evidence" value="ECO:0007669"/>
    <property type="project" value="InterPro"/>
</dbReference>
<dbReference type="GO" id="GO:0016705">
    <property type="term" value="F:oxidoreductase activity, acting on paired donors, with incorporation or reduction of molecular oxygen"/>
    <property type="evidence" value="ECO:0007669"/>
    <property type="project" value="InterPro"/>
</dbReference>
<dbReference type="Gene3D" id="2.60.120.620">
    <property type="entry name" value="q2cbj1_9rhob like domain"/>
    <property type="match status" value="1"/>
</dbReference>
<evidence type="ECO:0000256" key="4">
    <source>
        <dbReference type="ARBA" id="ARBA00022964"/>
    </source>
</evidence>
<evidence type="ECO:0000256" key="5">
    <source>
        <dbReference type="ARBA" id="ARBA00023002"/>
    </source>
</evidence>
<dbReference type="GO" id="GO:0051213">
    <property type="term" value="F:dioxygenase activity"/>
    <property type="evidence" value="ECO:0007669"/>
    <property type="project" value="UniProtKB-KW"/>
</dbReference>
<dbReference type="Pfam" id="PF13640">
    <property type="entry name" value="2OG-FeII_Oxy_3"/>
    <property type="match status" value="1"/>
</dbReference>
<dbReference type="GO" id="GO:0031418">
    <property type="term" value="F:L-ascorbic acid binding"/>
    <property type="evidence" value="ECO:0007669"/>
    <property type="project" value="UniProtKB-KW"/>
</dbReference>
<dbReference type="Gene3D" id="3.40.30.10">
    <property type="entry name" value="Glutaredoxin"/>
    <property type="match status" value="1"/>
</dbReference>
<keyword evidence="2" id="KW-0479">Metal-binding</keyword>
<dbReference type="RefSeq" id="WP_146685862.1">
    <property type="nucleotide sequence ID" value="NZ_LT629750.1"/>
</dbReference>
<name>A0A1H1LYT2_9BRAD</name>
<evidence type="ECO:0000256" key="3">
    <source>
        <dbReference type="ARBA" id="ARBA00022896"/>
    </source>
</evidence>
<proteinExistence type="predicted"/>
<evidence type="ECO:0000313" key="8">
    <source>
        <dbReference type="EMBL" id="SDR79764.1"/>
    </source>
</evidence>
<dbReference type="AlphaFoldDB" id="A0A1H1LYT2"/>
<dbReference type="PROSITE" id="PS51471">
    <property type="entry name" value="FE2OG_OXY"/>
    <property type="match status" value="1"/>
</dbReference>
<keyword evidence="9" id="KW-1185">Reference proteome</keyword>
<dbReference type="InterPro" id="IPR000866">
    <property type="entry name" value="AhpC/TSA"/>
</dbReference>
<accession>A0A1H1LYT2</accession>
<keyword evidence="4" id="KW-0223">Dioxygenase</keyword>
<dbReference type="Pfam" id="PF00578">
    <property type="entry name" value="AhpC-TSA"/>
    <property type="match status" value="1"/>
</dbReference>
<keyword evidence="5" id="KW-0560">Oxidoreductase</keyword>
<dbReference type="EMBL" id="LT629750">
    <property type="protein sequence ID" value="SDR79764.1"/>
    <property type="molecule type" value="Genomic_DNA"/>
</dbReference>
<dbReference type="GO" id="GO:0016209">
    <property type="term" value="F:antioxidant activity"/>
    <property type="evidence" value="ECO:0007669"/>
    <property type="project" value="InterPro"/>
</dbReference>
<protein>
    <submittedName>
        <fullName evidence="8">Peroxiredoxin</fullName>
    </submittedName>
</protein>
<sequence length="384" mass="42976">MTNQSAAGNHIVLGERAPWFSAQLIPGGSFDLQASAGRWVVLSFFGSPANPRANAEFAKLLSQADLFKEDHLIVGCVFTEPPEDIAKLAEISSSALFFLADYDGAISRSYGALEMPRTIVLDPMLRAVADIAWDFPQGHAEAVGGVLRNLPAVDDSAGVPMSAPALILPRVFSFELCDFLIQFYEQQGGEDSGFQFDIAGKTTTLSDWRLKRRSDVILAVPEIRDLIRNQIVRRLLPEIERYFQFQVTRMDRYIVACYDSEVGGHFHRHRDNLNAGAQHRRFAVSINLNSDFDGCDLMFPEFGRKVYRPPDGGALVFSCGALHQVTKITRGKRYAFLAFLYGEEDAQKREANNSRLHIGERQYLGDQDRLFPEDAELHQMTHVA</sequence>
<evidence type="ECO:0000256" key="2">
    <source>
        <dbReference type="ARBA" id="ARBA00022723"/>
    </source>
</evidence>
<comment type="cofactor">
    <cofactor evidence="1">
        <name>L-ascorbate</name>
        <dbReference type="ChEBI" id="CHEBI:38290"/>
    </cofactor>
</comment>
<dbReference type="InterPro" id="IPR006620">
    <property type="entry name" value="Pro_4_hyd_alph"/>
</dbReference>
<evidence type="ECO:0000313" key="9">
    <source>
        <dbReference type="Proteomes" id="UP000243904"/>
    </source>
</evidence>
<dbReference type="Proteomes" id="UP000243904">
    <property type="component" value="Chromosome I"/>
</dbReference>
<reference evidence="9" key="1">
    <citation type="submission" date="2016-10" db="EMBL/GenBank/DDBJ databases">
        <authorList>
            <person name="Varghese N."/>
            <person name="Submissions S."/>
        </authorList>
    </citation>
    <scope>NUCLEOTIDE SEQUENCE [LARGE SCALE GENOMIC DNA]</scope>
    <source>
        <strain evidence="9">GAS369</strain>
    </source>
</reference>
<evidence type="ECO:0000256" key="6">
    <source>
        <dbReference type="ARBA" id="ARBA00023004"/>
    </source>
</evidence>
<keyword evidence="6" id="KW-0408">Iron</keyword>
<feature type="domain" description="Fe2OG dioxygenase" evidence="7">
    <location>
        <begin position="246"/>
        <end position="343"/>
    </location>
</feature>
<dbReference type="InterPro" id="IPR036249">
    <property type="entry name" value="Thioredoxin-like_sf"/>
</dbReference>